<organism evidence="4 6">
    <name type="scientific">Araneus ventricosus</name>
    <name type="common">Orbweaver spider</name>
    <name type="synonym">Epeira ventricosa</name>
    <dbReference type="NCBI Taxonomy" id="182803"/>
    <lineage>
        <taxon>Eukaryota</taxon>
        <taxon>Metazoa</taxon>
        <taxon>Ecdysozoa</taxon>
        <taxon>Arthropoda</taxon>
        <taxon>Chelicerata</taxon>
        <taxon>Arachnida</taxon>
        <taxon>Araneae</taxon>
        <taxon>Araneomorphae</taxon>
        <taxon>Entelegynae</taxon>
        <taxon>Araneoidea</taxon>
        <taxon>Araneidae</taxon>
        <taxon>Araneus</taxon>
    </lineage>
</organism>
<feature type="compositionally biased region" description="Low complexity" evidence="1">
    <location>
        <begin position="51"/>
        <end position="65"/>
    </location>
</feature>
<comment type="caution">
    <text evidence="4">The sequence shown here is derived from an EMBL/GenBank/DDBJ whole genome shotgun (WGS) entry which is preliminary data.</text>
</comment>
<feature type="region of interest" description="Disordered" evidence="1">
    <location>
        <begin position="1"/>
        <end position="29"/>
    </location>
</feature>
<evidence type="ECO:0000313" key="2">
    <source>
        <dbReference type="EMBL" id="GBO20175.1"/>
    </source>
</evidence>
<feature type="region of interest" description="Disordered" evidence="1">
    <location>
        <begin position="47"/>
        <end position="96"/>
    </location>
</feature>
<keyword evidence="6" id="KW-1185">Reference proteome</keyword>
<reference evidence="4 6" key="1">
    <citation type="journal article" date="2019" name="Sci. Rep.">
        <title>Orb-weaving spider Araneus ventricosus genome elucidates the spidroin gene catalogue.</title>
        <authorList>
            <person name="Kono N."/>
            <person name="Nakamura H."/>
            <person name="Ohtoshi R."/>
            <person name="Moran D.A.P."/>
            <person name="Shinohara A."/>
            <person name="Yoshida Y."/>
            <person name="Fujiwara M."/>
            <person name="Mori M."/>
            <person name="Tomita M."/>
            <person name="Arakawa K."/>
        </authorList>
    </citation>
    <scope>NUCLEOTIDE SEQUENCE [LARGE SCALE GENOMIC DNA]</scope>
</reference>
<gene>
    <name evidence="5" type="ORF">AVEN_140997_1</name>
    <name evidence="4" type="ORF">AVEN_234003_1</name>
    <name evidence="3" type="ORF">AVEN_268790_1</name>
    <name evidence="2" type="ORF">AVEN_55157_1</name>
</gene>
<evidence type="ECO:0000313" key="6">
    <source>
        <dbReference type="Proteomes" id="UP000499080"/>
    </source>
</evidence>
<dbReference type="EMBL" id="BGPR01043561">
    <property type="protein sequence ID" value="GBO20175.1"/>
    <property type="molecule type" value="Genomic_DNA"/>
</dbReference>
<proteinExistence type="predicted"/>
<evidence type="ECO:0000313" key="3">
    <source>
        <dbReference type="EMBL" id="GBO20185.1"/>
    </source>
</evidence>
<sequence length="96" mass="10592">MGRGDLVVRSQLRDRKALGSKSDSTEDPSWCTPWVKRLLASVLRELPAQVSSSSSDHGSKLGSPSQHSPRVASKRGVNMTKLNRPLHARRVKNSLF</sequence>
<name>A0A4Y2VJ21_ARAVE</name>
<accession>A0A4Y2VJ21</accession>
<dbReference type="EMBL" id="BGPR01047171">
    <property type="protein sequence ID" value="GBO24176.1"/>
    <property type="molecule type" value="Genomic_DNA"/>
</dbReference>
<dbReference type="AlphaFoldDB" id="A0A4Y2VJ21"/>
<protein>
    <submittedName>
        <fullName evidence="4">Uncharacterized protein</fullName>
    </submittedName>
</protein>
<dbReference type="EMBL" id="BGPR01047173">
    <property type="protein sequence ID" value="GBO24177.1"/>
    <property type="molecule type" value="Genomic_DNA"/>
</dbReference>
<feature type="compositionally biased region" description="Basic residues" evidence="1">
    <location>
        <begin position="84"/>
        <end position="96"/>
    </location>
</feature>
<dbReference type="EMBL" id="BGPR01043572">
    <property type="protein sequence ID" value="GBO20185.1"/>
    <property type="molecule type" value="Genomic_DNA"/>
</dbReference>
<evidence type="ECO:0000313" key="5">
    <source>
        <dbReference type="EMBL" id="GBO24177.1"/>
    </source>
</evidence>
<evidence type="ECO:0000256" key="1">
    <source>
        <dbReference type="SAM" id="MobiDB-lite"/>
    </source>
</evidence>
<dbReference type="Proteomes" id="UP000499080">
    <property type="component" value="Unassembled WGS sequence"/>
</dbReference>
<evidence type="ECO:0000313" key="4">
    <source>
        <dbReference type="EMBL" id="GBO24176.1"/>
    </source>
</evidence>